<dbReference type="CDD" id="cd17546">
    <property type="entry name" value="REC_hyHK_CKI1_RcsC-like"/>
    <property type="match status" value="1"/>
</dbReference>
<keyword evidence="4" id="KW-0902">Two-component regulatory system</keyword>
<evidence type="ECO:0000256" key="1">
    <source>
        <dbReference type="ARBA" id="ARBA00000085"/>
    </source>
</evidence>
<dbReference type="InterPro" id="IPR035965">
    <property type="entry name" value="PAS-like_dom_sf"/>
</dbReference>
<accession>A0A1H8GTA7</accession>
<dbReference type="PANTHER" id="PTHR45339:SF1">
    <property type="entry name" value="HYBRID SIGNAL TRANSDUCTION HISTIDINE KINASE J"/>
    <property type="match status" value="1"/>
</dbReference>
<dbReference type="PRINTS" id="PR00344">
    <property type="entry name" value="BCTRLSENSOR"/>
</dbReference>
<dbReference type="SUPFAM" id="SSF55874">
    <property type="entry name" value="ATPase domain of HSP90 chaperone/DNA topoisomerase II/histidine kinase"/>
    <property type="match status" value="1"/>
</dbReference>
<feature type="domain" description="Histidine kinase" evidence="6">
    <location>
        <begin position="166"/>
        <end position="384"/>
    </location>
</feature>
<dbReference type="Gene3D" id="3.40.50.2300">
    <property type="match status" value="1"/>
</dbReference>
<dbReference type="Proteomes" id="UP000198984">
    <property type="component" value="Unassembled WGS sequence"/>
</dbReference>
<dbReference type="SMART" id="SM00448">
    <property type="entry name" value="REC"/>
    <property type="match status" value="1"/>
</dbReference>
<dbReference type="FunFam" id="3.30.565.10:FF:000010">
    <property type="entry name" value="Sensor histidine kinase RcsC"/>
    <property type="match status" value="1"/>
</dbReference>
<dbReference type="EMBL" id="FOBB01000010">
    <property type="protein sequence ID" value="SEN46717.1"/>
    <property type="molecule type" value="Genomic_DNA"/>
</dbReference>
<dbReference type="SMART" id="SM00387">
    <property type="entry name" value="HATPase_c"/>
    <property type="match status" value="1"/>
</dbReference>
<dbReference type="InterPro" id="IPR036097">
    <property type="entry name" value="HisK_dim/P_sf"/>
</dbReference>
<dbReference type="InterPro" id="IPR004358">
    <property type="entry name" value="Sig_transdc_His_kin-like_C"/>
</dbReference>
<dbReference type="SUPFAM" id="SSF55785">
    <property type="entry name" value="PYP-like sensor domain (PAS domain)"/>
    <property type="match status" value="1"/>
</dbReference>
<evidence type="ECO:0000259" key="7">
    <source>
        <dbReference type="PROSITE" id="PS50110"/>
    </source>
</evidence>
<evidence type="ECO:0000313" key="9">
    <source>
        <dbReference type="Proteomes" id="UP000198984"/>
    </source>
</evidence>
<dbReference type="Gene3D" id="1.10.287.130">
    <property type="match status" value="1"/>
</dbReference>
<keyword evidence="8" id="KW-0418">Kinase</keyword>
<dbReference type="Pfam" id="PF00072">
    <property type="entry name" value="Response_reg"/>
    <property type="match status" value="1"/>
</dbReference>
<dbReference type="PANTHER" id="PTHR45339">
    <property type="entry name" value="HYBRID SIGNAL TRANSDUCTION HISTIDINE KINASE J"/>
    <property type="match status" value="1"/>
</dbReference>
<feature type="domain" description="Response regulatory" evidence="7">
    <location>
        <begin position="408"/>
        <end position="522"/>
    </location>
</feature>
<gene>
    <name evidence="8" type="ORF">SAMN04488505_110227</name>
</gene>
<dbReference type="RefSeq" id="WP_089919921.1">
    <property type="nucleotide sequence ID" value="NZ_FOBB01000010.1"/>
</dbReference>
<dbReference type="InterPro" id="IPR036890">
    <property type="entry name" value="HATPase_C_sf"/>
</dbReference>
<feature type="modified residue" description="4-aspartylphosphate" evidence="5">
    <location>
        <position position="457"/>
    </location>
</feature>
<dbReference type="CDD" id="cd16922">
    <property type="entry name" value="HATPase_EvgS-ArcB-TorS-like"/>
    <property type="match status" value="1"/>
</dbReference>
<dbReference type="CDD" id="cd00082">
    <property type="entry name" value="HisKA"/>
    <property type="match status" value="1"/>
</dbReference>
<dbReference type="InterPro" id="IPR003661">
    <property type="entry name" value="HisK_dim/P_dom"/>
</dbReference>
<dbReference type="PROSITE" id="PS50109">
    <property type="entry name" value="HIS_KIN"/>
    <property type="match status" value="1"/>
</dbReference>
<evidence type="ECO:0000259" key="6">
    <source>
        <dbReference type="PROSITE" id="PS50109"/>
    </source>
</evidence>
<dbReference type="SMART" id="SM00388">
    <property type="entry name" value="HisKA"/>
    <property type="match status" value="1"/>
</dbReference>
<dbReference type="InterPro" id="IPR003594">
    <property type="entry name" value="HATPase_dom"/>
</dbReference>
<dbReference type="AlphaFoldDB" id="A0A1H8GTA7"/>
<evidence type="ECO:0000256" key="5">
    <source>
        <dbReference type="PROSITE-ProRule" id="PRU00169"/>
    </source>
</evidence>
<keyword evidence="9" id="KW-1185">Reference proteome</keyword>
<dbReference type="SUPFAM" id="SSF52172">
    <property type="entry name" value="CheY-like"/>
    <property type="match status" value="1"/>
</dbReference>
<evidence type="ECO:0000313" key="8">
    <source>
        <dbReference type="EMBL" id="SEN46717.1"/>
    </source>
</evidence>
<dbReference type="PROSITE" id="PS50110">
    <property type="entry name" value="RESPONSE_REGULATORY"/>
    <property type="match status" value="1"/>
</dbReference>
<evidence type="ECO:0000256" key="4">
    <source>
        <dbReference type="ARBA" id="ARBA00023012"/>
    </source>
</evidence>
<dbReference type="STRING" id="573321.SAMN04488505_110227"/>
<dbReference type="EC" id="2.7.13.3" evidence="2"/>
<reference evidence="8 9" key="1">
    <citation type="submission" date="2016-10" db="EMBL/GenBank/DDBJ databases">
        <authorList>
            <person name="de Groot N.N."/>
        </authorList>
    </citation>
    <scope>NUCLEOTIDE SEQUENCE [LARGE SCALE GENOMIC DNA]</scope>
    <source>
        <strain evidence="8 9">DSM 21039</strain>
    </source>
</reference>
<dbReference type="SUPFAM" id="SSF47384">
    <property type="entry name" value="Homodimeric domain of signal transducing histidine kinase"/>
    <property type="match status" value="1"/>
</dbReference>
<dbReference type="InterPro" id="IPR001789">
    <property type="entry name" value="Sig_transdc_resp-reg_receiver"/>
</dbReference>
<name>A0A1H8GTA7_9BACT</name>
<dbReference type="Pfam" id="PF02518">
    <property type="entry name" value="HATPase_c"/>
    <property type="match status" value="1"/>
</dbReference>
<dbReference type="Gene3D" id="3.30.565.10">
    <property type="entry name" value="Histidine kinase-like ATPase, C-terminal domain"/>
    <property type="match status" value="1"/>
</dbReference>
<evidence type="ECO:0000256" key="3">
    <source>
        <dbReference type="ARBA" id="ARBA00022553"/>
    </source>
</evidence>
<dbReference type="GO" id="GO:0000155">
    <property type="term" value="F:phosphorelay sensor kinase activity"/>
    <property type="evidence" value="ECO:0007669"/>
    <property type="project" value="InterPro"/>
</dbReference>
<evidence type="ECO:0000256" key="2">
    <source>
        <dbReference type="ARBA" id="ARBA00012438"/>
    </source>
</evidence>
<organism evidence="8 9">
    <name type="scientific">Chitinophaga rupis</name>
    <dbReference type="NCBI Taxonomy" id="573321"/>
    <lineage>
        <taxon>Bacteria</taxon>
        <taxon>Pseudomonadati</taxon>
        <taxon>Bacteroidota</taxon>
        <taxon>Chitinophagia</taxon>
        <taxon>Chitinophagales</taxon>
        <taxon>Chitinophagaceae</taxon>
        <taxon>Chitinophaga</taxon>
    </lineage>
</organism>
<keyword evidence="8" id="KW-0808">Transferase</keyword>
<dbReference type="InterPro" id="IPR011006">
    <property type="entry name" value="CheY-like_superfamily"/>
</dbReference>
<keyword evidence="3 5" id="KW-0597">Phosphoprotein</keyword>
<dbReference type="InterPro" id="IPR005467">
    <property type="entry name" value="His_kinase_dom"/>
</dbReference>
<protein>
    <recommendedName>
        <fullName evidence="2">histidine kinase</fullName>
        <ecNumber evidence="2">2.7.13.3</ecNumber>
    </recommendedName>
</protein>
<dbReference type="OrthoDB" id="9811889at2"/>
<sequence>MSDQAHQAGSTAIPQEQDTAEHWQTNDVEALLTCLDDIVFELSEQRIFKQVWCKDESLLYLPKDQIIGRHMNDVLGPQSEMFAVLVDTLFATGVSQEIEYEDQRPDVDNWYRLRVNLIKGGAAGSGRRIMAVIKDITQYKLTHLELIYAKEQAEKAARERGEFLSVMSHEIRTPLNGIIGIANLLEETPEHGNLVRSLKYSADHLLTLINDILDLSKIEAGKIELENVPFDLKRLLRDIENNYQPLAQSKKVRLHTVIDPLLPHNLCGDPFRLTQILNNLINNAIKFTHEGSIFIEVKLLSQTAAKATVGFCIKDTGIGIQKDMHNRIFESFVQAQSDTARQHGGTGLGLAITKSLLELYNSSIAIDSEPGLGTAFRFDIIFDQLPAVARTNIVYNEKQLWDWLKNKKLLVVEDNTINAMVIVYQLERTGAATLTAVNGREAVEMMQQHHFDGVLLDLHMPEMDGYDTIPHIRQLQPHAFIIALTADVIPNVTDKLNSLQVHSILHKPYDPSTLYRTLAKLAGL</sequence>
<proteinExistence type="predicted"/>
<dbReference type="Pfam" id="PF00512">
    <property type="entry name" value="HisKA"/>
    <property type="match status" value="1"/>
</dbReference>
<comment type="catalytic activity">
    <reaction evidence="1">
        <text>ATP + protein L-histidine = ADP + protein N-phospho-L-histidine.</text>
        <dbReference type="EC" id="2.7.13.3"/>
    </reaction>
</comment>
<dbReference type="Gene3D" id="3.30.450.20">
    <property type="entry name" value="PAS domain"/>
    <property type="match status" value="1"/>
</dbReference>